<evidence type="ECO:0000313" key="3">
    <source>
        <dbReference type="Proteomes" id="UP000007397"/>
    </source>
</evidence>
<dbReference type="KEGG" id="hhd:HBHAL_4492"/>
<dbReference type="GO" id="GO:0006355">
    <property type="term" value="P:regulation of DNA-templated transcription"/>
    <property type="evidence" value="ECO:0007669"/>
    <property type="project" value="InterPro"/>
</dbReference>
<dbReference type="InterPro" id="IPR010981">
    <property type="entry name" value="SinR/SinI_dimer_dom"/>
</dbReference>
<name>I0JRR1_HALH3</name>
<dbReference type="HOGENOM" id="CLU_3080482_0_0_9"/>
<evidence type="ECO:0000313" key="2">
    <source>
        <dbReference type="EMBL" id="CCG46832.1"/>
    </source>
</evidence>
<feature type="domain" description="Sin" evidence="1">
    <location>
        <begin position="7"/>
        <end position="45"/>
    </location>
</feature>
<evidence type="ECO:0000259" key="1">
    <source>
        <dbReference type="PROSITE" id="PS51500"/>
    </source>
</evidence>
<protein>
    <recommendedName>
        <fullName evidence="1">Sin domain-containing protein</fullName>
    </recommendedName>
</protein>
<accession>I0JRR1</accession>
<dbReference type="Pfam" id="PF08671">
    <property type="entry name" value="SinI"/>
    <property type="match status" value="1"/>
</dbReference>
<dbReference type="Proteomes" id="UP000007397">
    <property type="component" value="Chromosome"/>
</dbReference>
<dbReference type="PATRIC" id="fig|866895.3.peg.3526"/>
<sequence length="52" mass="6112">MGRFREMRTLPSVSKLDEDWVHLLKQAKAMGLTIKEVRNYIKGSSDKRKSFE</sequence>
<dbReference type="EMBL" id="HE717023">
    <property type="protein sequence ID" value="CCG46832.1"/>
    <property type="molecule type" value="Genomic_DNA"/>
</dbReference>
<gene>
    <name evidence="2" type="ordered locus">HBHAL_4492</name>
</gene>
<dbReference type="PROSITE" id="PS51500">
    <property type="entry name" value="SIN"/>
    <property type="match status" value="1"/>
</dbReference>
<dbReference type="AlphaFoldDB" id="I0JRR1"/>
<dbReference type="STRING" id="866895.HBHAL_4492"/>
<organism evidence="2 3">
    <name type="scientific">Halobacillus halophilus (strain ATCC 35676 / DSM 2266 / JCM 20832 / KCTC 3685 / LMG 17431 / NBRC 102448 / NCIMB 2269)</name>
    <name type="common">Sporosarcina halophila</name>
    <dbReference type="NCBI Taxonomy" id="866895"/>
    <lineage>
        <taxon>Bacteria</taxon>
        <taxon>Bacillati</taxon>
        <taxon>Bacillota</taxon>
        <taxon>Bacilli</taxon>
        <taxon>Bacillales</taxon>
        <taxon>Bacillaceae</taxon>
        <taxon>Halobacillus</taxon>
    </lineage>
</organism>
<reference evidence="2 3" key="1">
    <citation type="journal article" date="2013" name="Environ. Microbiol.">
        <title>Chloride and organic osmolytes: a hybrid strategy to cope with elevated salinities by the moderately halophilic, chloride-dependent bacterium Halobacillus halophilus.</title>
        <authorList>
            <person name="Saum S.H."/>
            <person name="Pfeiffer F."/>
            <person name="Palm P."/>
            <person name="Rampp M."/>
            <person name="Schuster S.C."/>
            <person name="Muller V."/>
            <person name="Oesterhelt D."/>
        </authorList>
    </citation>
    <scope>NUCLEOTIDE SEQUENCE [LARGE SCALE GENOMIC DNA]</scope>
    <source>
        <strain evidence="3">ATCC 35676 / DSM 2266 / JCM 20832 / KCTC 3685 / LMG 17431 / NBRC 102448 / NCIMB 2269</strain>
    </source>
</reference>
<keyword evidence="3" id="KW-1185">Reference proteome</keyword>
<dbReference type="InterPro" id="IPR036281">
    <property type="entry name" value="SinR/SinI_dimer_dom_sf"/>
</dbReference>
<dbReference type="SUPFAM" id="SSF47406">
    <property type="entry name" value="SinR repressor dimerisation domain-like"/>
    <property type="match status" value="1"/>
</dbReference>
<proteinExistence type="predicted"/>
<dbReference type="GO" id="GO:0046983">
    <property type="term" value="F:protein dimerization activity"/>
    <property type="evidence" value="ECO:0007669"/>
    <property type="project" value="InterPro"/>
</dbReference>